<dbReference type="Pfam" id="PF07690">
    <property type="entry name" value="MFS_1"/>
    <property type="match status" value="1"/>
</dbReference>
<dbReference type="GO" id="GO:0022857">
    <property type="term" value="F:transmembrane transporter activity"/>
    <property type="evidence" value="ECO:0007669"/>
    <property type="project" value="InterPro"/>
</dbReference>
<feature type="transmembrane region" description="Helical" evidence="5">
    <location>
        <begin position="330"/>
        <end position="349"/>
    </location>
</feature>
<dbReference type="PANTHER" id="PTHR23502:SF158">
    <property type="entry name" value="MULTIDRUG TRANSPORTER, PUTATIVE (AFU_ORTHOLOGUE AFUA_3G01890)-RELATED"/>
    <property type="match status" value="1"/>
</dbReference>
<dbReference type="HOGENOM" id="CLU_008455_11_6_1"/>
<keyword evidence="3 5" id="KW-1133">Transmembrane helix</keyword>
<dbReference type="EMBL" id="KK088442">
    <property type="protein sequence ID" value="EYE91691.1"/>
    <property type="molecule type" value="Genomic_DNA"/>
</dbReference>
<evidence type="ECO:0000256" key="5">
    <source>
        <dbReference type="SAM" id="Phobius"/>
    </source>
</evidence>
<feature type="transmembrane region" description="Helical" evidence="5">
    <location>
        <begin position="121"/>
        <end position="144"/>
    </location>
</feature>
<dbReference type="GeneID" id="63700081"/>
<evidence type="ECO:0000313" key="7">
    <source>
        <dbReference type="EMBL" id="EYE91691.1"/>
    </source>
</evidence>
<dbReference type="OrthoDB" id="446368at2759"/>
<dbReference type="GO" id="GO:0005886">
    <property type="term" value="C:plasma membrane"/>
    <property type="evidence" value="ECO:0007669"/>
    <property type="project" value="TreeGrafter"/>
</dbReference>
<reference evidence="8" key="1">
    <citation type="journal article" date="2014" name="Nat. Commun.">
        <title>Genomic adaptations of the halophilic Dead Sea filamentous fungus Eurotium rubrum.</title>
        <authorList>
            <person name="Kis-Papo T."/>
            <person name="Weig A.R."/>
            <person name="Riley R."/>
            <person name="Persoh D."/>
            <person name="Salamov A."/>
            <person name="Sun H."/>
            <person name="Lipzen A."/>
            <person name="Wasser S.P."/>
            <person name="Rambold G."/>
            <person name="Grigoriev I.V."/>
            <person name="Nevo E."/>
        </authorList>
    </citation>
    <scope>NUCLEOTIDE SEQUENCE [LARGE SCALE GENOMIC DNA]</scope>
    <source>
        <strain evidence="8">CBS 135680</strain>
    </source>
</reference>
<dbReference type="Proteomes" id="UP000019804">
    <property type="component" value="Unassembled WGS sequence"/>
</dbReference>
<feature type="transmembrane region" description="Helical" evidence="5">
    <location>
        <begin position="212"/>
        <end position="235"/>
    </location>
</feature>
<protein>
    <submittedName>
        <fullName evidence="7">MFS general substrate transporter</fullName>
    </submittedName>
</protein>
<name>A0A017S4D5_ASPRC</name>
<evidence type="ECO:0000256" key="2">
    <source>
        <dbReference type="ARBA" id="ARBA00022692"/>
    </source>
</evidence>
<dbReference type="CDD" id="cd17323">
    <property type="entry name" value="MFS_Tpo1_MDR_like"/>
    <property type="match status" value="1"/>
</dbReference>
<dbReference type="Gene3D" id="1.20.1250.20">
    <property type="entry name" value="MFS general substrate transporter like domains"/>
    <property type="match status" value="1"/>
</dbReference>
<feature type="transmembrane region" description="Helical" evidence="5">
    <location>
        <begin position="187"/>
        <end position="206"/>
    </location>
</feature>
<sequence length="501" mass="54481">MEKSKIPWYQLILHQGILTNDILIYKYAGNGTIHDPYRVTFLDNDPGDPLQFKSWIRWTLCLIVGFVTLSVTFASSAYASAVPEITSEMGGSDVVNTLGVSLFVIGFIFGPFLWAPTSELFGRQVIFIISSFVHAAFNVGICVAPNMPSILVLRYLSGASGAAPLTNAGGVIADCFPPSERGLAMTVFALVPLFGPVLGPVVGGFAAESIGWRWLMGIIAILSGIAAIIITVTLPETYRPVLLRRRAVRLSTATGKVYISSMDNTTTSSESFGRKLWTTLSRPWVLMIHEPIIVILALYQAVVFGTLYLCFAAFPIVFAQQRGWPQGISGLPFLGVLVGTLCAVVLQLLENRRYIKILAHHAPNPAPPETRLLSCCIGSVAIPIGLFWFSWTNSPDFHWMASISAGAPFGFGVVLVTIGSINYLVDSYTMFAASALAVCVVGRAIFGAVFPLFTTPMYNRLGIHWASMIPAFLALACAPFPYIFYCYGPGIRKRCKYATRG</sequence>
<feature type="transmembrane region" description="Helical" evidence="5">
    <location>
        <begin position="370"/>
        <end position="391"/>
    </location>
</feature>
<evidence type="ECO:0000256" key="1">
    <source>
        <dbReference type="ARBA" id="ARBA00004141"/>
    </source>
</evidence>
<dbReference type="STRING" id="1388766.A0A017S4D5"/>
<evidence type="ECO:0000256" key="4">
    <source>
        <dbReference type="ARBA" id="ARBA00023136"/>
    </source>
</evidence>
<dbReference type="InterPro" id="IPR011701">
    <property type="entry name" value="MFS"/>
</dbReference>
<keyword evidence="8" id="KW-1185">Reference proteome</keyword>
<keyword evidence="4 5" id="KW-0472">Membrane</keyword>
<accession>A0A017S4D5</accession>
<feature type="transmembrane region" description="Helical" evidence="5">
    <location>
        <begin position="430"/>
        <end position="453"/>
    </location>
</feature>
<evidence type="ECO:0000256" key="3">
    <source>
        <dbReference type="ARBA" id="ARBA00022989"/>
    </source>
</evidence>
<keyword evidence="2 5" id="KW-0812">Transmembrane</keyword>
<comment type="subcellular location">
    <subcellularLocation>
        <location evidence="1">Membrane</location>
        <topology evidence="1">Multi-pass membrane protein</topology>
    </subcellularLocation>
</comment>
<dbReference type="PANTHER" id="PTHR23502">
    <property type="entry name" value="MAJOR FACILITATOR SUPERFAMILY"/>
    <property type="match status" value="1"/>
</dbReference>
<dbReference type="FunFam" id="1.20.1250.20:FF:000011">
    <property type="entry name" value="MFS multidrug transporter, putative"/>
    <property type="match status" value="1"/>
</dbReference>
<feature type="transmembrane region" description="Helical" evidence="5">
    <location>
        <begin position="94"/>
        <end position="115"/>
    </location>
</feature>
<feature type="domain" description="Major facilitator superfamily (MFS) profile" evidence="6">
    <location>
        <begin position="60"/>
        <end position="501"/>
    </location>
</feature>
<gene>
    <name evidence="7" type="ORF">EURHEDRAFT_464431</name>
</gene>
<feature type="transmembrane region" description="Helical" evidence="5">
    <location>
        <begin position="465"/>
        <end position="487"/>
    </location>
</feature>
<evidence type="ECO:0000313" key="8">
    <source>
        <dbReference type="Proteomes" id="UP000019804"/>
    </source>
</evidence>
<dbReference type="SUPFAM" id="SSF103473">
    <property type="entry name" value="MFS general substrate transporter"/>
    <property type="match status" value="1"/>
</dbReference>
<feature type="transmembrane region" description="Helical" evidence="5">
    <location>
        <begin position="55"/>
        <end position="82"/>
    </location>
</feature>
<organism evidence="7 8">
    <name type="scientific">Aspergillus ruber (strain CBS 135680)</name>
    <dbReference type="NCBI Taxonomy" id="1388766"/>
    <lineage>
        <taxon>Eukaryota</taxon>
        <taxon>Fungi</taxon>
        <taxon>Dikarya</taxon>
        <taxon>Ascomycota</taxon>
        <taxon>Pezizomycotina</taxon>
        <taxon>Eurotiomycetes</taxon>
        <taxon>Eurotiomycetidae</taxon>
        <taxon>Eurotiales</taxon>
        <taxon>Aspergillaceae</taxon>
        <taxon>Aspergillus</taxon>
        <taxon>Aspergillus subgen. Aspergillus</taxon>
    </lineage>
</organism>
<feature type="transmembrane region" description="Helical" evidence="5">
    <location>
        <begin position="292"/>
        <end position="318"/>
    </location>
</feature>
<feature type="transmembrane region" description="Helical" evidence="5">
    <location>
        <begin position="397"/>
        <end position="418"/>
    </location>
</feature>
<dbReference type="InterPro" id="IPR020846">
    <property type="entry name" value="MFS_dom"/>
</dbReference>
<dbReference type="PROSITE" id="PS50850">
    <property type="entry name" value="MFS"/>
    <property type="match status" value="1"/>
</dbReference>
<dbReference type="RefSeq" id="XP_040635381.1">
    <property type="nucleotide sequence ID" value="XM_040784957.1"/>
</dbReference>
<dbReference type="InterPro" id="IPR036259">
    <property type="entry name" value="MFS_trans_sf"/>
</dbReference>
<dbReference type="AlphaFoldDB" id="A0A017S4D5"/>
<evidence type="ECO:0000259" key="6">
    <source>
        <dbReference type="PROSITE" id="PS50850"/>
    </source>
</evidence>
<proteinExistence type="predicted"/>